<reference evidence="2" key="1">
    <citation type="submission" date="2020-05" db="EMBL/GenBank/DDBJ databases">
        <title>Phylogenomic resolution of chytrid fungi.</title>
        <authorList>
            <person name="Stajich J.E."/>
            <person name="Amses K."/>
            <person name="Simmons R."/>
            <person name="Seto K."/>
            <person name="Myers J."/>
            <person name="Bonds A."/>
            <person name="Quandt C.A."/>
            <person name="Barry K."/>
            <person name="Liu P."/>
            <person name="Grigoriev I."/>
            <person name="Longcore J.E."/>
            <person name="James T.Y."/>
        </authorList>
    </citation>
    <scope>NUCLEOTIDE SEQUENCE</scope>
    <source>
        <strain evidence="2">JEL0318</strain>
    </source>
</reference>
<organism evidence="2 3">
    <name type="scientific">Rhizophlyctis rosea</name>
    <dbReference type="NCBI Taxonomy" id="64517"/>
    <lineage>
        <taxon>Eukaryota</taxon>
        <taxon>Fungi</taxon>
        <taxon>Fungi incertae sedis</taxon>
        <taxon>Chytridiomycota</taxon>
        <taxon>Chytridiomycota incertae sedis</taxon>
        <taxon>Chytridiomycetes</taxon>
        <taxon>Rhizophlyctidales</taxon>
        <taxon>Rhizophlyctidaceae</taxon>
        <taxon>Rhizophlyctis</taxon>
    </lineage>
</organism>
<comment type="caution">
    <text evidence="2">The sequence shown here is derived from an EMBL/GenBank/DDBJ whole genome shotgun (WGS) entry which is preliminary data.</text>
</comment>
<evidence type="ECO:0000313" key="2">
    <source>
        <dbReference type="EMBL" id="KAJ3047143.1"/>
    </source>
</evidence>
<keyword evidence="3" id="KW-1185">Reference proteome</keyword>
<dbReference type="PANTHER" id="PTHR38705:SF1">
    <property type="entry name" value="PROTEIN RDS1"/>
    <property type="match status" value="1"/>
</dbReference>
<dbReference type="PANTHER" id="PTHR38705">
    <property type="entry name" value="PROTEIN RDS1"/>
    <property type="match status" value="1"/>
</dbReference>
<gene>
    <name evidence="2" type="ORF">HK097_000204</name>
</gene>
<evidence type="ECO:0008006" key="4">
    <source>
        <dbReference type="Google" id="ProtNLM"/>
    </source>
</evidence>
<feature type="signal peptide" evidence="1">
    <location>
        <begin position="1"/>
        <end position="19"/>
    </location>
</feature>
<dbReference type="AlphaFoldDB" id="A0AAD5S8X3"/>
<sequence>MKSAILSALVLASCGVVNALPYTGGVRIAMNNQKPVDEDTKDVFTPPEDWPISPDSGEKHIPYDWQKGGIQNPKPKPFTPAGGKGVEPWPLTKPFYHPLSDFDHESLQLALYQEYIELDLFRYGLKRFSKEEFEKYGIDEDEQFLLQYMSDQEIGHARLISNMIGPSAAKQCNYSYPFDTVQGFIDFSQKLTKWGEAGVYGFLSHLDSRSAATLLTQSITTEARQQLIFRQLEGLFPMPEWFEPGIPQSWAWTLLAPWIYSCPEDNHYLVWQNFPALNITNNPDPTNPYYTPDISTNRTALSYPGRKVELAWEKPGKKVGPDGKYTTSTDAGAPKFVAWVNQLNLTYTELKLNDDGFSGWTIQPGDYVFPPESGKSNGTDTGPQAVRIVNGTMFIAITDSNPFLTPFNLSLINPHVVAGPAVYASG</sequence>
<evidence type="ECO:0000313" key="3">
    <source>
        <dbReference type="Proteomes" id="UP001212841"/>
    </source>
</evidence>
<protein>
    <recommendedName>
        <fullName evidence="4">Rds1 protein</fullName>
    </recommendedName>
</protein>
<name>A0AAD5S8X3_9FUNG</name>
<accession>A0AAD5S8X3</accession>
<feature type="chain" id="PRO_5041942668" description="Rds1 protein" evidence="1">
    <location>
        <begin position="20"/>
        <end position="426"/>
    </location>
</feature>
<dbReference type="Proteomes" id="UP001212841">
    <property type="component" value="Unassembled WGS sequence"/>
</dbReference>
<evidence type="ECO:0000256" key="1">
    <source>
        <dbReference type="SAM" id="SignalP"/>
    </source>
</evidence>
<proteinExistence type="predicted"/>
<keyword evidence="1" id="KW-0732">Signal</keyword>
<dbReference type="EMBL" id="JADGJD010001020">
    <property type="protein sequence ID" value="KAJ3047143.1"/>
    <property type="molecule type" value="Genomic_DNA"/>
</dbReference>
<dbReference type="Pfam" id="PF13668">
    <property type="entry name" value="Ferritin_2"/>
    <property type="match status" value="1"/>
</dbReference>
<dbReference type="InterPro" id="IPR039254">
    <property type="entry name" value="Rds1"/>
</dbReference>